<evidence type="ECO:0000313" key="2">
    <source>
        <dbReference type="EMBL" id="GFH28318.1"/>
    </source>
</evidence>
<dbReference type="AlphaFoldDB" id="A0A6A0A733"/>
<organism evidence="2 3">
    <name type="scientific">Haematococcus lacustris</name>
    <name type="common">Green alga</name>
    <name type="synonym">Haematococcus pluvialis</name>
    <dbReference type="NCBI Taxonomy" id="44745"/>
    <lineage>
        <taxon>Eukaryota</taxon>
        <taxon>Viridiplantae</taxon>
        <taxon>Chlorophyta</taxon>
        <taxon>core chlorophytes</taxon>
        <taxon>Chlorophyceae</taxon>
        <taxon>CS clade</taxon>
        <taxon>Chlamydomonadales</taxon>
        <taxon>Haematococcaceae</taxon>
        <taxon>Haematococcus</taxon>
    </lineage>
</organism>
<feature type="compositionally biased region" description="Basic and acidic residues" evidence="1">
    <location>
        <begin position="1"/>
        <end position="24"/>
    </location>
</feature>
<sequence length="92" mass="10086">MTALPDDRHQTAKAAPDGRGEACKRSPPPPLLPVPVRQPGQSYNQHMYEFVKWVDVRGALAYYGDKLHKSVAGTEPKNMPGPSTPLQVPPLK</sequence>
<reference evidence="2 3" key="1">
    <citation type="submission" date="2020-02" db="EMBL/GenBank/DDBJ databases">
        <title>Draft genome sequence of Haematococcus lacustris strain NIES-144.</title>
        <authorList>
            <person name="Morimoto D."/>
            <person name="Nakagawa S."/>
            <person name="Yoshida T."/>
            <person name="Sawayama S."/>
        </authorList>
    </citation>
    <scope>NUCLEOTIDE SEQUENCE [LARGE SCALE GENOMIC DNA]</scope>
    <source>
        <strain evidence="2 3">NIES-144</strain>
    </source>
</reference>
<keyword evidence="3" id="KW-1185">Reference proteome</keyword>
<evidence type="ECO:0000313" key="3">
    <source>
        <dbReference type="Proteomes" id="UP000485058"/>
    </source>
</evidence>
<feature type="non-terminal residue" evidence="2">
    <location>
        <position position="92"/>
    </location>
</feature>
<comment type="caution">
    <text evidence="2">The sequence shown here is derived from an EMBL/GenBank/DDBJ whole genome shotgun (WGS) entry which is preliminary data.</text>
</comment>
<dbReference type="Proteomes" id="UP000485058">
    <property type="component" value="Unassembled WGS sequence"/>
</dbReference>
<dbReference type="EMBL" id="BLLF01003828">
    <property type="protein sequence ID" value="GFH28318.1"/>
    <property type="molecule type" value="Genomic_DNA"/>
</dbReference>
<proteinExistence type="predicted"/>
<accession>A0A6A0A733</accession>
<gene>
    <name evidence="2" type="ORF">HaLaN_26792</name>
</gene>
<name>A0A6A0A733_HAELA</name>
<feature type="region of interest" description="Disordered" evidence="1">
    <location>
        <begin position="1"/>
        <end position="39"/>
    </location>
</feature>
<evidence type="ECO:0000256" key="1">
    <source>
        <dbReference type="SAM" id="MobiDB-lite"/>
    </source>
</evidence>
<protein>
    <submittedName>
        <fullName evidence="2">Uncharacterized protein</fullName>
    </submittedName>
</protein>
<feature type="region of interest" description="Disordered" evidence="1">
    <location>
        <begin position="71"/>
        <end position="92"/>
    </location>
</feature>